<feature type="region of interest" description="Disordered" evidence="1">
    <location>
        <begin position="74"/>
        <end position="209"/>
    </location>
</feature>
<dbReference type="Proteomes" id="UP000289152">
    <property type="component" value="Unassembled WGS sequence"/>
</dbReference>
<reference evidence="2 3" key="1">
    <citation type="submission" date="2016-06" db="EMBL/GenBank/DDBJ databases">
        <title>Evolution of pathogenesis and genome organization in the Tremellales.</title>
        <authorList>
            <person name="Cuomo C."/>
            <person name="Litvintseva A."/>
            <person name="Heitman J."/>
            <person name="Chen Y."/>
            <person name="Sun S."/>
            <person name="Springer D."/>
            <person name="Dromer F."/>
            <person name="Young S."/>
            <person name="Zeng Q."/>
            <person name="Chapman S."/>
            <person name="Gujja S."/>
            <person name="Saif S."/>
            <person name="Birren B."/>
        </authorList>
    </citation>
    <scope>NUCLEOTIDE SEQUENCE [LARGE SCALE GENOMIC DNA]</scope>
    <source>
        <strain evidence="2 3">ATCC 28783</strain>
    </source>
</reference>
<feature type="compositionally biased region" description="Polar residues" evidence="1">
    <location>
        <begin position="31"/>
        <end position="42"/>
    </location>
</feature>
<feature type="compositionally biased region" description="Polar residues" evidence="1">
    <location>
        <begin position="172"/>
        <end position="198"/>
    </location>
</feature>
<sequence length="314" mass="34386">YPDVWSLHDVTIDAIITPAPSSSPAHSISPQRSQALVNSDSPESLFGGWRGFTGRDMTPRDSHFAFLAIDPRTSTTRPSISSIASTTSNMTTDSEASYHSRESIPLRRGRRSTSRMRPDGPRSPSQSRLTDSRPIVSSGPAVPADEAPRVQLLLPKNERKSPLDMLSKTPRAPTNVSFPSLSISPTSREPNPSTPSSANREHKADSGERLHPTISDISELGASPKAPPSGESKIQNTYEEWMTDYGLLDGSVDKRDFARLQKLQGQWRERKRNSDCIDPSGFQDRALTTLYSVLQGNDGLRGNDSSNRVLSDST</sequence>
<dbReference type="AlphaFoldDB" id="A0A4Q1BJK8"/>
<organism evidence="2 3">
    <name type="scientific">Tremella mesenterica</name>
    <name type="common">Jelly fungus</name>
    <dbReference type="NCBI Taxonomy" id="5217"/>
    <lineage>
        <taxon>Eukaryota</taxon>
        <taxon>Fungi</taxon>
        <taxon>Dikarya</taxon>
        <taxon>Basidiomycota</taxon>
        <taxon>Agaricomycotina</taxon>
        <taxon>Tremellomycetes</taxon>
        <taxon>Tremellales</taxon>
        <taxon>Tremellaceae</taxon>
        <taxon>Tremella</taxon>
    </lineage>
</organism>
<evidence type="ECO:0000313" key="2">
    <source>
        <dbReference type="EMBL" id="RXK37899.1"/>
    </source>
</evidence>
<feature type="region of interest" description="Disordered" evidence="1">
    <location>
        <begin position="18"/>
        <end position="43"/>
    </location>
</feature>
<feature type="compositionally biased region" description="Low complexity" evidence="1">
    <location>
        <begin position="74"/>
        <end position="92"/>
    </location>
</feature>
<evidence type="ECO:0000256" key="1">
    <source>
        <dbReference type="SAM" id="MobiDB-lite"/>
    </source>
</evidence>
<keyword evidence="3" id="KW-1185">Reference proteome</keyword>
<dbReference type="InParanoid" id="A0A4Q1BJK8"/>
<feature type="non-terminal residue" evidence="2">
    <location>
        <position position="1"/>
    </location>
</feature>
<comment type="caution">
    <text evidence="2">The sequence shown here is derived from an EMBL/GenBank/DDBJ whole genome shotgun (WGS) entry which is preliminary data.</text>
</comment>
<name>A0A4Q1BJK8_TREME</name>
<gene>
    <name evidence="2" type="ORF">M231_04788</name>
</gene>
<proteinExistence type="predicted"/>
<protein>
    <submittedName>
        <fullName evidence="2">Uncharacterized protein</fullName>
    </submittedName>
</protein>
<accession>A0A4Q1BJK8</accession>
<feature type="compositionally biased region" description="Low complexity" evidence="1">
    <location>
        <begin position="18"/>
        <end position="30"/>
    </location>
</feature>
<dbReference type="EMBL" id="SDIL01000057">
    <property type="protein sequence ID" value="RXK37899.1"/>
    <property type="molecule type" value="Genomic_DNA"/>
</dbReference>
<feature type="compositionally biased region" description="Basic and acidic residues" evidence="1">
    <location>
        <begin position="199"/>
        <end position="209"/>
    </location>
</feature>
<evidence type="ECO:0000313" key="3">
    <source>
        <dbReference type="Proteomes" id="UP000289152"/>
    </source>
</evidence>
<feature type="compositionally biased region" description="Polar residues" evidence="1">
    <location>
        <begin position="303"/>
        <end position="314"/>
    </location>
</feature>
<feature type="region of interest" description="Disordered" evidence="1">
    <location>
        <begin position="295"/>
        <end position="314"/>
    </location>
</feature>
<feature type="compositionally biased region" description="Basic and acidic residues" evidence="1">
    <location>
        <begin position="96"/>
        <end position="105"/>
    </location>
</feature>